<keyword evidence="2" id="KW-1185">Reference proteome</keyword>
<gene>
    <name evidence="1" type="ORF">OXU80_04005</name>
</gene>
<reference evidence="1" key="1">
    <citation type="submission" date="2022-11" db="EMBL/GenBank/DDBJ databases">
        <title>beta-Carotene-producing bacterium, Jeongeuplla avenae sp. nov., alleviates the salt stress of Arabidopsis seedlings.</title>
        <authorList>
            <person name="Jiang L."/>
            <person name="Lee J."/>
        </authorList>
    </citation>
    <scope>NUCLEOTIDE SEQUENCE</scope>
    <source>
        <strain evidence="1">DY_R2A_6</strain>
    </source>
</reference>
<dbReference type="Proteomes" id="UP001163223">
    <property type="component" value="Chromosome"/>
</dbReference>
<evidence type="ECO:0000313" key="2">
    <source>
        <dbReference type="Proteomes" id="UP001163223"/>
    </source>
</evidence>
<protein>
    <submittedName>
        <fullName evidence="1">IclR family transcriptional regulator</fullName>
    </submittedName>
</protein>
<dbReference type="EMBL" id="CP113520">
    <property type="protein sequence ID" value="WAJ29410.1"/>
    <property type="molecule type" value="Genomic_DNA"/>
</dbReference>
<name>A0ACD4NR59_9HYPH</name>
<organism evidence="1 2">
    <name type="scientific">Antarcticirhabdus aurantiaca</name>
    <dbReference type="NCBI Taxonomy" id="2606717"/>
    <lineage>
        <taxon>Bacteria</taxon>
        <taxon>Pseudomonadati</taxon>
        <taxon>Pseudomonadota</taxon>
        <taxon>Alphaproteobacteria</taxon>
        <taxon>Hyphomicrobiales</taxon>
        <taxon>Aurantimonadaceae</taxon>
        <taxon>Antarcticirhabdus</taxon>
    </lineage>
</organism>
<proteinExistence type="predicted"/>
<sequence>MAGASSDTANAPLDRAFGILAFVAGAKRSVAVAEIAQATGVPLPSTHRLVAALEERGLLKRALGSKRLVAGSALIDLATRTMGSAFRTARRHAILQDVSAEIGEQCEIGVVRGTDVVYVDAVNVAPAHGLRFDPGATAPIHCVSTGKIFLSRLKRKAREDLVRALPLHPYTAGTITDPDTLLRRLEEVRTRGWAKSDEEFVKGVVGCAVPILDARGGLVACLGVSVPRARHSFDELDHLIEPLTRAAAALSQTLGDEDDEAAPGIAPLA</sequence>
<evidence type="ECO:0000313" key="1">
    <source>
        <dbReference type="EMBL" id="WAJ29410.1"/>
    </source>
</evidence>
<accession>A0ACD4NR59</accession>